<dbReference type="AlphaFoldDB" id="A0AAU9P293"/>
<evidence type="ECO:0000313" key="1">
    <source>
        <dbReference type="EMBL" id="CAH1444229.1"/>
    </source>
</evidence>
<keyword evidence="2" id="KW-1185">Reference proteome</keyword>
<evidence type="ECO:0000313" key="2">
    <source>
        <dbReference type="Proteomes" id="UP001157418"/>
    </source>
</evidence>
<name>A0AAU9P293_9ASTR</name>
<proteinExistence type="predicted"/>
<dbReference type="Proteomes" id="UP001157418">
    <property type="component" value="Unassembled WGS sequence"/>
</dbReference>
<accession>A0AAU9P293</accession>
<organism evidence="1 2">
    <name type="scientific">Lactuca virosa</name>
    <dbReference type="NCBI Taxonomy" id="75947"/>
    <lineage>
        <taxon>Eukaryota</taxon>
        <taxon>Viridiplantae</taxon>
        <taxon>Streptophyta</taxon>
        <taxon>Embryophyta</taxon>
        <taxon>Tracheophyta</taxon>
        <taxon>Spermatophyta</taxon>
        <taxon>Magnoliopsida</taxon>
        <taxon>eudicotyledons</taxon>
        <taxon>Gunneridae</taxon>
        <taxon>Pentapetalae</taxon>
        <taxon>asterids</taxon>
        <taxon>campanulids</taxon>
        <taxon>Asterales</taxon>
        <taxon>Asteraceae</taxon>
        <taxon>Cichorioideae</taxon>
        <taxon>Cichorieae</taxon>
        <taxon>Lactucinae</taxon>
        <taxon>Lactuca</taxon>
    </lineage>
</organism>
<gene>
    <name evidence="1" type="ORF">LVIROSA_LOCUS30085</name>
</gene>
<protein>
    <submittedName>
        <fullName evidence="1">Uncharacterized protein</fullName>
    </submittedName>
</protein>
<reference evidence="1 2" key="1">
    <citation type="submission" date="2022-01" db="EMBL/GenBank/DDBJ databases">
        <authorList>
            <person name="Xiong W."/>
            <person name="Schranz E."/>
        </authorList>
    </citation>
    <scope>NUCLEOTIDE SEQUENCE [LARGE SCALE GENOMIC DNA]</scope>
</reference>
<comment type="caution">
    <text evidence="1">The sequence shown here is derived from an EMBL/GenBank/DDBJ whole genome shotgun (WGS) entry which is preliminary data.</text>
</comment>
<dbReference type="EMBL" id="CAKMRJ010005523">
    <property type="protein sequence ID" value="CAH1444229.1"/>
    <property type="molecule type" value="Genomic_DNA"/>
</dbReference>
<sequence length="89" mass="9875">MLLSETIVIRNGHGGRMFDRDPTSASILLDTEGDKSEFFIAEFLIVCSDARIDGRRPLGRNVGAGSKNDDDEQGKNFLLFDFYLSSLCV</sequence>